<proteinExistence type="predicted"/>
<sequence>MSLIIRRIFLDKFLYSLIYNIAYASQQIDLFMGYVKNSERHNKEEENHTEKIENFCLHMVRHTYTSLAYSAGADVKS</sequence>
<accession>A0AC61RTE3</accession>
<gene>
    <name evidence="1" type="ORF">E5329_17220</name>
</gene>
<evidence type="ECO:0000313" key="1">
    <source>
        <dbReference type="EMBL" id="TGY93668.1"/>
    </source>
</evidence>
<comment type="caution">
    <text evidence="1">The sequence shown here is derived from an EMBL/GenBank/DDBJ whole genome shotgun (WGS) entry which is preliminary data.</text>
</comment>
<dbReference type="EMBL" id="SRYA01000038">
    <property type="protein sequence ID" value="TGY93668.1"/>
    <property type="molecule type" value="Genomic_DNA"/>
</dbReference>
<reference evidence="1" key="1">
    <citation type="submission" date="2019-04" db="EMBL/GenBank/DDBJ databases">
        <title>Microbes associate with the intestines of laboratory mice.</title>
        <authorList>
            <person name="Navarre W."/>
            <person name="Wong E."/>
            <person name="Huang K."/>
            <person name="Tropini C."/>
            <person name="Ng K."/>
            <person name="Yu B."/>
        </authorList>
    </citation>
    <scope>NUCLEOTIDE SEQUENCE</scope>
    <source>
        <strain evidence="1">NM01_1-7b</strain>
    </source>
</reference>
<keyword evidence="2" id="KW-1185">Reference proteome</keyword>
<protein>
    <submittedName>
        <fullName evidence="1">Uncharacterized protein</fullName>
    </submittedName>
</protein>
<dbReference type="Proteomes" id="UP000304953">
    <property type="component" value="Unassembled WGS sequence"/>
</dbReference>
<organism evidence="1 2">
    <name type="scientific">Petralouisia muris</name>
    <dbReference type="NCBI Taxonomy" id="3032872"/>
    <lineage>
        <taxon>Bacteria</taxon>
        <taxon>Bacillati</taxon>
        <taxon>Bacillota</taxon>
        <taxon>Clostridia</taxon>
        <taxon>Lachnospirales</taxon>
        <taxon>Lachnospiraceae</taxon>
        <taxon>Petralouisia</taxon>
    </lineage>
</organism>
<name>A0AC61RTE3_9FIRM</name>
<evidence type="ECO:0000313" key="2">
    <source>
        <dbReference type="Proteomes" id="UP000304953"/>
    </source>
</evidence>